<keyword evidence="2" id="KW-0472">Membrane</keyword>
<organism evidence="3 4">
    <name type="scientific">Phlyctema vagabunda</name>
    <dbReference type="NCBI Taxonomy" id="108571"/>
    <lineage>
        <taxon>Eukaryota</taxon>
        <taxon>Fungi</taxon>
        <taxon>Dikarya</taxon>
        <taxon>Ascomycota</taxon>
        <taxon>Pezizomycotina</taxon>
        <taxon>Leotiomycetes</taxon>
        <taxon>Helotiales</taxon>
        <taxon>Dermateaceae</taxon>
        <taxon>Phlyctema</taxon>
    </lineage>
</organism>
<feature type="transmembrane region" description="Helical" evidence="2">
    <location>
        <begin position="20"/>
        <end position="52"/>
    </location>
</feature>
<proteinExistence type="predicted"/>
<keyword evidence="2" id="KW-1133">Transmembrane helix</keyword>
<dbReference type="Proteomes" id="UP001629113">
    <property type="component" value="Unassembled WGS sequence"/>
</dbReference>
<comment type="caution">
    <text evidence="3">The sequence shown here is derived from an EMBL/GenBank/DDBJ whole genome shotgun (WGS) entry which is preliminary data.</text>
</comment>
<evidence type="ECO:0000256" key="2">
    <source>
        <dbReference type="SAM" id="Phobius"/>
    </source>
</evidence>
<name>A0ABR4PIF7_9HELO</name>
<evidence type="ECO:0000313" key="3">
    <source>
        <dbReference type="EMBL" id="KAL3423108.1"/>
    </source>
</evidence>
<protein>
    <submittedName>
        <fullName evidence="3">Uncharacterized protein</fullName>
    </submittedName>
</protein>
<evidence type="ECO:0000256" key="1">
    <source>
        <dbReference type="SAM" id="MobiDB-lite"/>
    </source>
</evidence>
<keyword evidence="4" id="KW-1185">Reference proteome</keyword>
<accession>A0ABR4PIF7</accession>
<sequence>MAPSDPWTLTSVMPSQKVVLLILVYGSLGLYAFLFLVLMLTFLAFCVAYVLLETFRWAMRSPPPPPPAPQHGVAGMPSDRDFQDVDPAVAAYVVPYRARQRQRQWRIRAQKQRPRLTARRAA</sequence>
<dbReference type="EMBL" id="JBFCZG010000004">
    <property type="protein sequence ID" value="KAL3423108.1"/>
    <property type="molecule type" value="Genomic_DNA"/>
</dbReference>
<evidence type="ECO:0000313" key="4">
    <source>
        <dbReference type="Proteomes" id="UP001629113"/>
    </source>
</evidence>
<feature type="region of interest" description="Disordered" evidence="1">
    <location>
        <begin position="103"/>
        <end position="122"/>
    </location>
</feature>
<keyword evidence="2" id="KW-0812">Transmembrane</keyword>
<reference evidence="3 4" key="1">
    <citation type="submission" date="2024-06" db="EMBL/GenBank/DDBJ databases">
        <title>Complete genome of Phlyctema vagabunda strain 19-DSS-EL-015.</title>
        <authorList>
            <person name="Fiorenzani C."/>
        </authorList>
    </citation>
    <scope>NUCLEOTIDE SEQUENCE [LARGE SCALE GENOMIC DNA]</scope>
    <source>
        <strain evidence="3 4">19-DSS-EL-015</strain>
    </source>
</reference>
<gene>
    <name evidence="3" type="ORF">PVAG01_04855</name>
</gene>